<dbReference type="PROSITE" id="PS50125">
    <property type="entry name" value="GUANYLATE_CYCLASE_2"/>
    <property type="match status" value="1"/>
</dbReference>
<dbReference type="SUPFAM" id="SSF55073">
    <property type="entry name" value="Nucleotide cyclase"/>
    <property type="match status" value="1"/>
</dbReference>
<dbReference type="EC" id="4.6.1.2" evidence="2"/>
<dbReference type="InterPro" id="IPR050401">
    <property type="entry name" value="Cyclic_nucleotide_synthase"/>
</dbReference>
<evidence type="ECO:0000256" key="12">
    <source>
        <dbReference type="ARBA" id="ARBA00023293"/>
    </source>
</evidence>
<protein>
    <recommendedName>
        <fullName evidence="2">guanylate cyclase</fullName>
        <ecNumber evidence="2">4.6.1.2</ecNumber>
    </recommendedName>
</protein>
<gene>
    <name evidence="16" type="primary">RvY_01006</name>
    <name evidence="16" type="synonym">RvY_01006.2</name>
    <name evidence="16" type="ORF">RvY_01006-2</name>
</gene>
<evidence type="ECO:0000256" key="9">
    <source>
        <dbReference type="ARBA" id="ARBA00023170"/>
    </source>
</evidence>
<keyword evidence="10" id="KW-0325">Glycoprotein</keyword>
<comment type="subcellular location">
    <subcellularLocation>
        <location evidence="1">Membrane</location>
        <topology evidence="1">Single-pass type I membrane protein</topology>
    </subcellularLocation>
</comment>
<evidence type="ECO:0000256" key="4">
    <source>
        <dbReference type="ARBA" id="ARBA00022729"/>
    </source>
</evidence>
<dbReference type="PANTHER" id="PTHR11920">
    <property type="entry name" value="GUANYLYL CYCLASE"/>
    <property type="match status" value="1"/>
</dbReference>
<dbReference type="Pfam" id="PF00211">
    <property type="entry name" value="Guanylate_cyc"/>
    <property type="match status" value="1"/>
</dbReference>
<dbReference type="Proteomes" id="UP000186922">
    <property type="component" value="Unassembled WGS sequence"/>
</dbReference>
<dbReference type="GO" id="GO:0005525">
    <property type="term" value="F:GTP binding"/>
    <property type="evidence" value="ECO:0007669"/>
    <property type="project" value="UniProtKB-KW"/>
</dbReference>
<dbReference type="Gene3D" id="3.30.70.1230">
    <property type="entry name" value="Nucleotide cyclase"/>
    <property type="match status" value="1"/>
</dbReference>
<evidence type="ECO:0000256" key="3">
    <source>
        <dbReference type="ARBA" id="ARBA00022692"/>
    </source>
</evidence>
<dbReference type="GO" id="GO:0001653">
    <property type="term" value="F:peptide receptor activity"/>
    <property type="evidence" value="ECO:0007669"/>
    <property type="project" value="TreeGrafter"/>
</dbReference>
<dbReference type="EMBL" id="BDGG01000001">
    <property type="protein sequence ID" value="GAU88269.1"/>
    <property type="molecule type" value="Genomic_DNA"/>
</dbReference>
<evidence type="ECO:0000256" key="1">
    <source>
        <dbReference type="ARBA" id="ARBA00004479"/>
    </source>
</evidence>
<dbReference type="OrthoDB" id="60033at2759"/>
<dbReference type="InterPro" id="IPR029787">
    <property type="entry name" value="Nucleotide_cyclase"/>
</dbReference>
<keyword evidence="11 13" id="KW-0456">Lyase</keyword>
<evidence type="ECO:0000313" key="17">
    <source>
        <dbReference type="Proteomes" id="UP000186922"/>
    </source>
</evidence>
<dbReference type="AlphaFoldDB" id="A0A1D1UEQ8"/>
<evidence type="ECO:0000256" key="2">
    <source>
        <dbReference type="ARBA" id="ARBA00012202"/>
    </source>
</evidence>
<dbReference type="GO" id="GO:0004016">
    <property type="term" value="F:adenylate cyclase activity"/>
    <property type="evidence" value="ECO:0007669"/>
    <property type="project" value="TreeGrafter"/>
</dbReference>
<evidence type="ECO:0000259" key="15">
    <source>
        <dbReference type="PROSITE" id="PS50125"/>
    </source>
</evidence>
<dbReference type="PROSITE" id="PS00452">
    <property type="entry name" value="GUANYLATE_CYCLASE_1"/>
    <property type="match status" value="1"/>
</dbReference>
<keyword evidence="3 14" id="KW-0812">Transmembrane</keyword>
<keyword evidence="8 14" id="KW-0472">Membrane</keyword>
<dbReference type="GO" id="GO:0007168">
    <property type="term" value="P:receptor guanylyl cyclase signaling pathway"/>
    <property type="evidence" value="ECO:0007669"/>
    <property type="project" value="TreeGrafter"/>
</dbReference>
<evidence type="ECO:0000256" key="6">
    <source>
        <dbReference type="ARBA" id="ARBA00022989"/>
    </source>
</evidence>
<accession>A0A1D1UEQ8</accession>
<comment type="similarity">
    <text evidence="13">Belongs to the adenylyl cyclase class-4/guanylyl cyclase family.</text>
</comment>
<feature type="transmembrane region" description="Helical" evidence="14">
    <location>
        <begin position="182"/>
        <end position="202"/>
    </location>
</feature>
<evidence type="ECO:0000256" key="5">
    <source>
        <dbReference type="ARBA" id="ARBA00022741"/>
    </source>
</evidence>
<dbReference type="PANTHER" id="PTHR11920:SF501">
    <property type="entry name" value="GUANYLATE CYCLASE 32E"/>
    <property type="match status" value="1"/>
</dbReference>
<evidence type="ECO:0000256" key="7">
    <source>
        <dbReference type="ARBA" id="ARBA00023134"/>
    </source>
</evidence>
<reference evidence="16 17" key="1">
    <citation type="journal article" date="2016" name="Nat. Commun.">
        <title>Extremotolerant tardigrade genome and improved radiotolerance of human cultured cells by tardigrade-unique protein.</title>
        <authorList>
            <person name="Hashimoto T."/>
            <person name="Horikawa D.D."/>
            <person name="Saito Y."/>
            <person name="Kuwahara H."/>
            <person name="Kozuka-Hata H."/>
            <person name="Shin-I T."/>
            <person name="Minakuchi Y."/>
            <person name="Ohishi K."/>
            <person name="Motoyama A."/>
            <person name="Aizu T."/>
            <person name="Enomoto A."/>
            <person name="Kondo K."/>
            <person name="Tanaka S."/>
            <person name="Hara Y."/>
            <person name="Koshikawa S."/>
            <person name="Sagara H."/>
            <person name="Miura T."/>
            <person name="Yokobori S."/>
            <person name="Miyagawa K."/>
            <person name="Suzuki Y."/>
            <person name="Kubo T."/>
            <person name="Oyama M."/>
            <person name="Kohara Y."/>
            <person name="Fujiyama A."/>
            <person name="Arakawa K."/>
            <person name="Katayama T."/>
            <person name="Toyoda A."/>
            <person name="Kunieda T."/>
        </authorList>
    </citation>
    <scope>NUCLEOTIDE SEQUENCE [LARGE SCALE GENOMIC DNA]</scope>
    <source>
        <strain evidence="16 17">YOKOZUNA-1</strain>
    </source>
</reference>
<dbReference type="InterPro" id="IPR018297">
    <property type="entry name" value="A/G_cyclase_CS"/>
</dbReference>
<dbReference type="InterPro" id="IPR013587">
    <property type="entry name" value="Nitrate/nitrite_sensing"/>
</dbReference>
<dbReference type="GO" id="GO:0004383">
    <property type="term" value="F:guanylate cyclase activity"/>
    <property type="evidence" value="ECO:0007669"/>
    <property type="project" value="UniProtKB-EC"/>
</dbReference>
<keyword evidence="9" id="KW-0675">Receptor</keyword>
<keyword evidence="12" id="KW-0141">cGMP biosynthesis</keyword>
<organism evidence="16 17">
    <name type="scientific">Ramazzottius varieornatus</name>
    <name type="common">Water bear</name>
    <name type="synonym">Tardigrade</name>
    <dbReference type="NCBI Taxonomy" id="947166"/>
    <lineage>
        <taxon>Eukaryota</taxon>
        <taxon>Metazoa</taxon>
        <taxon>Ecdysozoa</taxon>
        <taxon>Tardigrada</taxon>
        <taxon>Eutardigrada</taxon>
        <taxon>Parachela</taxon>
        <taxon>Hypsibioidea</taxon>
        <taxon>Ramazzottiidae</taxon>
        <taxon>Ramazzottius</taxon>
    </lineage>
</organism>
<evidence type="ECO:0000256" key="10">
    <source>
        <dbReference type="ARBA" id="ARBA00023180"/>
    </source>
</evidence>
<dbReference type="GO" id="GO:0035556">
    <property type="term" value="P:intracellular signal transduction"/>
    <property type="evidence" value="ECO:0007669"/>
    <property type="project" value="InterPro"/>
</dbReference>
<evidence type="ECO:0000256" key="14">
    <source>
        <dbReference type="SAM" id="Phobius"/>
    </source>
</evidence>
<dbReference type="InterPro" id="IPR001054">
    <property type="entry name" value="A/G_cyclase"/>
</dbReference>
<dbReference type="CDD" id="cd07302">
    <property type="entry name" value="CHD"/>
    <property type="match status" value="1"/>
</dbReference>
<keyword evidence="4" id="KW-0732">Signal</keyword>
<evidence type="ECO:0000313" key="16">
    <source>
        <dbReference type="EMBL" id="GAU88269.1"/>
    </source>
</evidence>
<keyword evidence="6 14" id="KW-1133">Transmembrane helix</keyword>
<dbReference type="Pfam" id="PF08376">
    <property type="entry name" value="NIT"/>
    <property type="match status" value="1"/>
</dbReference>
<name>A0A1D1UEQ8_RAMVA</name>
<keyword evidence="5" id="KW-0547">Nucleotide-binding</keyword>
<feature type="domain" description="Guanylate cyclase" evidence="15">
    <location>
        <begin position="258"/>
        <end position="388"/>
    </location>
</feature>
<evidence type="ECO:0000256" key="11">
    <source>
        <dbReference type="ARBA" id="ARBA00023239"/>
    </source>
</evidence>
<proteinExistence type="inferred from homology"/>
<evidence type="ECO:0000256" key="8">
    <source>
        <dbReference type="ARBA" id="ARBA00023136"/>
    </source>
</evidence>
<keyword evidence="7" id="KW-0342">GTP-binding</keyword>
<keyword evidence="17" id="KW-1185">Reference proteome</keyword>
<dbReference type="FunFam" id="3.30.70.1230:FF:000004">
    <property type="entry name" value="Guanylate cyclase"/>
    <property type="match status" value="1"/>
</dbReference>
<evidence type="ECO:0000256" key="13">
    <source>
        <dbReference type="RuleBase" id="RU000405"/>
    </source>
</evidence>
<sequence>MMVNSSTPELQLSFFTDIISYILRWIGDSVIQSEAAAQRWQLLVGYHLFITGKEFIAAERSAGTIFYGRGKMNQEIYLWYRNQRSRGQAFLNRSQQYEPTISQMLERYYHGSQLEANISTERALIDRNDLGRKDIERGKFWYAAMTNYQDILRDIERNLTSQIKANLDLSIYNANRTVGVQLFILILSVILFPATIVLLHFITGQIQSFASILQAKNEEVMKEKKRAEAVLNQLLPRQVAEKVKNRESVYPESFDQVTVFFSDIVDFTAFSSVSTPLQVVDTLNKLYTIMDRRIELYDVYKVETIGDAYLCVSGLPVRNGNKHSYEIASMSLDLIIDVAQIRIPHKPDYALKLRIGLHTGPCAAGIIGTRMPRYCVFGDTVNTASRMESTGESQRIHITSATHDALRYFGCFEMECRGEIVVKGKGPMVTHWLLKKISQEKRNMFVENAGQKGL</sequence>
<comment type="caution">
    <text evidence="16">The sequence shown here is derived from an EMBL/GenBank/DDBJ whole genome shotgun (WGS) entry which is preliminary data.</text>
</comment>
<dbReference type="STRING" id="947166.A0A1D1UEQ8"/>
<dbReference type="GO" id="GO:0005886">
    <property type="term" value="C:plasma membrane"/>
    <property type="evidence" value="ECO:0007669"/>
    <property type="project" value="TreeGrafter"/>
</dbReference>
<dbReference type="SMART" id="SM00044">
    <property type="entry name" value="CYCc"/>
    <property type="match status" value="1"/>
</dbReference>